<evidence type="ECO:0000256" key="1">
    <source>
        <dbReference type="ARBA" id="ARBA00004138"/>
    </source>
</evidence>
<dbReference type="PANTHER" id="PTHR31978:SF1">
    <property type="entry name" value="INTRAFLAGELLAR TRANSPORT PROTEIN 20 HOMOLOG"/>
    <property type="match status" value="1"/>
</dbReference>
<comment type="subcellular location">
    <subcellularLocation>
        <location evidence="1">Cell projection</location>
        <location evidence="1">Cilium</location>
    </subcellularLocation>
</comment>
<organism evidence="5 6">
    <name type="scientific">Opisthorchis felineus</name>
    <dbReference type="NCBI Taxonomy" id="147828"/>
    <lineage>
        <taxon>Eukaryota</taxon>
        <taxon>Metazoa</taxon>
        <taxon>Spiralia</taxon>
        <taxon>Lophotrochozoa</taxon>
        <taxon>Platyhelminthes</taxon>
        <taxon>Trematoda</taxon>
        <taxon>Digenea</taxon>
        <taxon>Opisthorchiida</taxon>
        <taxon>Opisthorchiata</taxon>
        <taxon>Opisthorchiidae</taxon>
        <taxon>Opisthorchis</taxon>
    </lineage>
</organism>
<dbReference type="Pfam" id="PF14931">
    <property type="entry name" value="IFT20"/>
    <property type="match status" value="1"/>
</dbReference>
<dbReference type="AlphaFoldDB" id="A0A4S2LK52"/>
<dbReference type="STRING" id="147828.A0A4S2LK52"/>
<dbReference type="GO" id="GO:0060271">
    <property type="term" value="P:cilium assembly"/>
    <property type="evidence" value="ECO:0007669"/>
    <property type="project" value="TreeGrafter"/>
</dbReference>
<accession>A0A4S2LK52</accession>
<dbReference type="OrthoDB" id="10254896at2759"/>
<keyword evidence="2 4" id="KW-0175">Coiled coil</keyword>
<evidence type="ECO:0000313" key="5">
    <source>
        <dbReference type="EMBL" id="TGZ61369.1"/>
    </source>
</evidence>
<dbReference type="Proteomes" id="UP000308267">
    <property type="component" value="Unassembled WGS sequence"/>
</dbReference>
<proteinExistence type="predicted"/>
<evidence type="ECO:0000256" key="3">
    <source>
        <dbReference type="ARBA" id="ARBA00023273"/>
    </source>
</evidence>
<keyword evidence="6" id="KW-1185">Reference proteome</keyword>
<evidence type="ECO:0000256" key="2">
    <source>
        <dbReference type="ARBA" id="ARBA00023054"/>
    </source>
</evidence>
<dbReference type="GO" id="GO:0005737">
    <property type="term" value="C:cytoplasm"/>
    <property type="evidence" value="ECO:0007669"/>
    <property type="project" value="TreeGrafter"/>
</dbReference>
<sequence length="131" mass="15109">MTDKLQEAGLYIDDLNKLRIVDPDVTHDTNELKTECENYLSKVADFQSIVQNLTAMLASVAEQVEKQKLKAIVSRNQLVSAATQRQLEKQQLETEIQKQKDENDRLSARLQSLQKEEADQLEFIDRFLMGR</sequence>
<keyword evidence="3" id="KW-0966">Cell projection</keyword>
<name>A0A4S2LK52_OPIFE</name>
<evidence type="ECO:0000256" key="4">
    <source>
        <dbReference type="SAM" id="Coils"/>
    </source>
</evidence>
<evidence type="ECO:0008006" key="7">
    <source>
        <dbReference type="Google" id="ProtNLM"/>
    </source>
</evidence>
<reference evidence="5 6" key="1">
    <citation type="journal article" date="2019" name="BMC Genomics">
        <title>New insights from Opisthorchis felineus genome: update on genomics of the epidemiologically important liver flukes.</title>
        <authorList>
            <person name="Ershov N.I."/>
            <person name="Mordvinov V.A."/>
            <person name="Prokhortchouk E.B."/>
            <person name="Pakharukova M.Y."/>
            <person name="Gunbin K.V."/>
            <person name="Ustyantsev K."/>
            <person name="Genaev M.A."/>
            <person name="Blinov A.G."/>
            <person name="Mazur A."/>
            <person name="Boulygina E."/>
            <person name="Tsygankova S."/>
            <person name="Khrameeva E."/>
            <person name="Chekanov N."/>
            <person name="Fan G."/>
            <person name="Xiao A."/>
            <person name="Zhang H."/>
            <person name="Xu X."/>
            <person name="Yang H."/>
            <person name="Solovyev V."/>
            <person name="Lee S.M."/>
            <person name="Liu X."/>
            <person name="Afonnikov D.A."/>
            <person name="Skryabin K.G."/>
        </authorList>
    </citation>
    <scope>NUCLEOTIDE SEQUENCE [LARGE SCALE GENOMIC DNA]</scope>
    <source>
        <strain evidence="5">AK-0245</strain>
        <tissue evidence="5">Whole organism</tissue>
    </source>
</reference>
<dbReference type="GO" id="GO:0061512">
    <property type="term" value="P:protein localization to cilium"/>
    <property type="evidence" value="ECO:0007669"/>
    <property type="project" value="TreeGrafter"/>
</dbReference>
<dbReference type="EMBL" id="SJOL01007979">
    <property type="protein sequence ID" value="TGZ61369.1"/>
    <property type="molecule type" value="Genomic_DNA"/>
</dbReference>
<comment type="caution">
    <text evidence="5">The sequence shown here is derived from an EMBL/GenBank/DDBJ whole genome shotgun (WGS) entry which is preliminary data.</text>
</comment>
<evidence type="ECO:0000313" key="6">
    <source>
        <dbReference type="Proteomes" id="UP000308267"/>
    </source>
</evidence>
<dbReference type="GO" id="GO:0036064">
    <property type="term" value="C:ciliary basal body"/>
    <property type="evidence" value="ECO:0007669"/>
    <property type="project" value="TreeGrafter"/>
</dbReference>
<dbReference type="GO" id="GO:0097546">
    <property type="term" value="C:ciliary base"/>
    <property type="evidence" value="ECO:0007669"/>
    <property type="project" value="TreeGrafter"/>
</dbReference>
<dbReference type="PANTHER" id="PTHR31978">
    <property type="entry name" value="INTRAFLAGELLAR TRANSPORT PROTEIN 20 HOMOLOG"/>
    <property type="match status" value="1"/>
</dbReference>
<dbReference type="GO" id="GO:0030990">
    <property type="term" value="C:intraciliary transport particle"/>
    <property type="evidence" value="ECO:0007669"/>
    <property type="project" value="TreeGrafter"/>
</dbReference>
<dbReference type="GO" id="GO:0005813">
    <property type="term" value="C:centrosome"/>
    <property type="evidence" value="ECO:0007669"/>
    <property type="project" value="TreeGrafter"/>
</dbReference>
<protein>
    <recommendedName>
        <fullName evidence="7">Intraflagellar transport protein 20 homolog</fullName>
    </recommendedName>
</protein>
<gene>
    <name evidence="5" type="ORF">CRM22_008017</name>
</gene>
<feature type="coiled-coil region" evidence="4">
    <location>
        <begin position="50"/>
        <end position="116"/>
    </location>
</feature>
<dbReference type="GO" id="GO:0097730">
    <property type="term" value="C:non-motile cilium"/>
    <property type="evidence" value="ECO:0007669"/>
    <property type="project" value="TreeGrafter"/>
</dbReference>
<dbReference type="InterPro" id="IPR028172">
    <property type="entry name" value="FT20"/>
</dbReference>